<evidence type="ECO:0000256" key="6">
    <source>
        <dbReference type="ARBA" id="ARBA00024338"/>
    </source>
</evidence>
<dbReference type="Pfam" id="PF07690">
    <property type="entry name" value="MFS_1"/>
    <property type="match status" value="1"/>
</dbReference>
<evidence type="ECO:0000256" key="7">
    <source>
        <dbReference type="SAM" id="MobiDB-lite"/>
    </source>
</evidence>
<dbReference type="AlphaFoldDB" id="A0A8J8WLB0"/>
<organism evidence="9 10">
    <name type="scientific">Chionoecetes opilio</name>
    <name type="common">Atlantic snow crab</name>
    <name type="synonym">Cancer opilio</name>
    <dbReference type="NCBI Taxonomy" id="41210"/>
    <lineage>
        <taxon>Eukaryota</taxon>
        <taxon>Metazoa</taxon>
        <taxon>Ecdysozoa</taxon>
        <taxon>Arthropoda</taxon>
        <taxon>Crustacea</taxon>
        <taxon>Multicrustacea</taxon>
        <taxon>Malacostraca</taxon>
        <taxon>Eumalacostraca</taxon>
        <taxon>Eucarida</taxon>
        <taxon>Decapoda</taxon>
        <taxon>Pleocyemata</taxon>
        <taxon>Brachyura</taxon>
        <taxon>Eubrachyura</taxon>
        <taxon>Majoidea</taxon>
        <taxon>Majidae</taxon>
        <taxon>Chionoecetes</taxon>
    </lineage>
</organism>
<evidence type="ECO:0000256" key="5">
    <source>
        <dbReference type="ARBA" id="ARBA00023136"/>
    </source>
</evidence>
<evidence type="ECO:0000256" key="4">
    <source>
        <dbReference type="ARBA" id="ARBA00022989"/>
    </source>
</evidence>
<feature type="region of interest" description="Disordered" evidence="7">
    <location>
        <begin position="430"/>
        <end position="452"/>
    </location>
</feature>
<dbReference type="InterPro" id="IPR036259">
    <property type="entry name" value="MFS_trans_sf"/>
</dbReference>
<proteinExistence type="inferred from homology"/>
<evidence type="ECO:0000256" key="1">
    <source>
        <dbReference type="ARBA" id="ARBA00004141"/>
    </source>
</evidence>
<evidence type="ECO:0000313" key="10">
    <source>
        <dbReference type="Proteomes" id="UP000770661"/>
    </source>
</evidence>
<keyword evidence="5 8" id="KW-0472">Membrane</keyword>
<comment type="similarity">
    <text evidence="6">Belongs to the major facilitator superfamily. Spinster (TC 2.A.1.49) family.</text>
</comment>
<dbReference type="PANTHER" id="PTHR23505:SF79">
    <property type="entry name" value="PROTEIN SPINSTER"/>
    <property type="match status" value="1"/>
</dbReference>
<keyword evidence="4 8" id="KW-1133">Transmembrane helix</keyword>
<evidence type="ECO:0000256" key="2">
    <source>
        <dbReference type="ARBA" id="ARBA00022448"/>
    </source>
</evidence>
<dbReference type="GO" id="GO:0022857">
    <property type="term" value="F:transmembrane transporter activity"/>
    <property type="evidence" value="ECO:0007669"/>
    <property type="project" value="InterPro"/>
</dbReference>
<keyword evidence="10" id="KW-1185">Reference proteome</keyword>
<dbReference type="OrthoDB" id="6770063at2759"/>
<accession>A0A8J8WLB0</accession>
<dbReference type="Proteomes" id="UP000770661">
    <property type="component" value="Unassembled WGS sequence"/>
</dbReference>
<comment type="subcellular location">
    <subcellularLocation>
        <location evidence="1">Membrane</location>
        <topology evidence="1">Multi-pass membrane protein</topology>
    </subcellularLocation>
</comment>
<feature type="transmembrane region" description="Helical" evidence="8">
    <location>
        <begin position="185"/>
        <end position="206"/>
    </location>
</feature>
<keyword evidence="2" id="KW-0813">Transport</keyword>
<dbReference type="Gene3D" id="1.20.1250.20">
    <property type="entry name" value="MFS general substrate transporter like domains"/>
    <property type="match status" value="1"/>
</dbReference>
<feature type="transmembrane region" description="Helical" evidence="8">
    <location>
        <begin position="218"/>
        <end position="238"/>
    </location>
</feature>
<keyword evidence="3 8" id="KW-0812">Transmembrane</keyword>
<comment type="caution">
    <text evidence="9">The sequence shown here is derived from an EMBL/GenBank/DDBJ whole genome shotgun (WGS) entry which is preliminary data.</text>
</comment>
<feature type="transmembrane region" description="Helical" evidence="8">
    <location>
        <begin position="89"/>
        <end position="109"/>
    </location>
</feature>
<dbReference type="GO" id="GO:0016020">
    <property type="term" value="C:membrane"/>
    <property type="evidence" value="ECO:0007669"/>
    <property type="project" value="UniProtKB-SubCell"/>
</dbReference>
<feature type="transmembrane region" description="Helical" evidence="8">
    <location>
        <begin position="244"/>
        <end position="273"/>
    </location>
</feature>
<evidence type="ECO:0000313" key="9">
    <source>
        <dbReference type="EMBL" id="KAG0698160.1"/>
    </source>
</evidence>
<feature type="transmembrane region" description="Helical" evidence="8">
    <location>
        <begin position="372"/>
        <end position="390"/>
    </location>
</feature>
<evidence type="ECO:0000256" key="3">
    <source>
        <dbReference type="ARBA" id="ARBA00022692"/>
    </source>
</evidence>
<feature type="transmembrane region" description="Helical" evidence="8">
    <location>
        <begin position="141"/>
        <end position="165"/>
    </location>
</feature>
<sequence>MLAAYVDFKKAFDSVHLIFAESLEVLVMALEALHEEAKPLGLEVSWLKTKVQVFGDLLDEAVHGLGYIVGAEVTEIAKVSATDFEAWRWGLRVTPVMGLLALVLILLLVRDPPRGSSEGGQHLQSTSFTSDIAYLFSNKSFILSTLAFTCVTFVAGALAFWGPLFTKLGVMVQDHPNAKADDVSFVFGAIAMSAGLIGVPLGSFAGQKLRVKLPYADPMVCGVGLLCSVPLILGAMELAEWNTIASYVVVFFGQVFLNLNWAVVSDIVLYIVIPTRRSSAEAFQILFSHALGDAGSPYLIGIVNGRCLQTIHPRAERHSTFTGLLNTTSDPFILTTDFPLTLNTTVTTIDPDFTSPSGPSDEDYIDFKSKQYAMFLCCIVNVLGAVFFFWNSCYIAADKAKCDRLIAGSSAGEGSGGEGRAVEGCVNEGVITEDSEQHNKNTTALPSGPPSL</sequence>
<evidence type="ECO:0000256" key="8">
    <source>
        <dbReference type="SAM" id="Phobius"/>
    </source>
</evidence>
<dbReference type="SUPFAM" id="SSF103473">
    <property type="entry name" value="MFS general substrate transporter"/>
    <property type="match status" value="1"/>
</dbReference>
<dbReference type="InterPro" id="IPR044770">
    <property type="entry name" value="MFS_spinster-like"/>
</dbReference>
<dbReference type="InterPro" id="IPR011701">
    <property type="entry name" value="MFS"/>
</dbReference>
<dbReference type="PANTHER" id="PTHR23505">
    <property type="entry name" value="SPINSTER"/>
    <property type="match status" value="1"/>
</dbReference>
<reference evidence="9" key="1">
    <citation type="submission" date="2020-07" db="EMBL/GenBank/DDBJ databases">
        <title>The High-quality genome of the commercially important snow crab, Chionoecetes opilio.</title>
        <authorList>
            <person name="Jeong J.-H."/>
            <person name="Ryu S."/>
        </authorList>
    </citation>
    <scope>NUCLEOTIDE SEQUENCE</scope>
    <source>
        <strain evidence="9">MADBK_172401_WGS</strain>
        <tissue evidence="9">Digestive gland</tissue>
    </source>
</reference>
<protein>
    <submittedName>
        <fullName evidence="9">Protein spinster</fullName>
    </submittedName>
</protein>
<dbReference type="CDD" id="cd17328">
    <property type="entry name" value="MFS_spinster_like"/>
    <property type="match status" value="1"/>
</dbReference>
<gene>
    <name evidence="9" type="primary">spin_0</name>
    <name evidence="9" type="ORF">GWK47_026109</name>
</gene>
<dbReference type="EMBL" id="JACEEZ010025720">
    <property type="protein sequence ID" value="KAG0698160.1"/>
    <property type="molecule type" value="Genomic_DNA"/>
</dbReference>
<name>A0A8J8WLB0_CHIOP</name>